<dbReference type="InterPro" id="IPR029068">
    <property type="entry name" value="Glyas_Bleomycin-R_OHBP_Dase"/>
</dbReference>
<dbReference type="EMBL" id="JPKR02000003">
    <property type="protein sequence ID" value="KGD72005.1"/>
    <property type="molecule type" value="Genomic_DNA"/>
</dbReference>
<dbReference type="OrthoDB" id="2613830at2"/>
<keyword evidence="1" id="KW-0479">Metal-binding</keyword>
<proteinExistence type="predicted"/>
<organism evidence="4 5">
    <name type="scientific">Tatumella morbirosei</name>
    <dbReference type="NCBI Taxonomy" id="642227"/>
    <lineage>
        <taxon>Bacteria</taxon>
        <taxon>Pseudomonadati</taxon>
        <taxon>Pseudomonadota</taxon>
        <taxon>Gammaproteobacteria</taxon>
        <taxon>Enterobacterales</taxon>
        <taxon>Erwiniaceae</taxon>
        <taxon>Tatumella</taxon>
    </lineage>
</organism>
<evidence type="ECO:0000313" key="4">
    <source>
        <dbReference type="EMBL" id="KGD72005.1"/>
    </source>
</evidence>
<name>A0A095VBC3_9GAMM</name>
<dbReference type="Pfam" id="PF00903">
    <property type="entry name" value="Glyoxalase"/>
    <property type="match status" value="1"/>
</dbReference>
<dbReference type="Gene3D" id="3.10.180.10">
    <property type="entry name" value="2,3-Dihydroxybiphenyl 1,2-Dioxygenase, domain 1"/>
    <property type="match status" value="1"/>
</dbReference>
<dbReference type="GO" id="GO:0046491">
    <property type="term" value="P:L-methylmalonyl-CoA metabolic process"/>
    <property type="evidence" value="ECO:0007669"/>
    <property type="project" value="TreeGrafter"/>
</dbReference>
<dbReference type="AlphaFoldDB" id="A0A095VBC3"/>
<reference evidence="4" key="1">
    <citation type="submission" date="2014-12" db="EMBL/GenBank/DDBJ databases">
        <title>The draft genome of the Tatumella morbirosei type strain, LMG23360T isolated from pineapple rot.</title>
        <authorList>
            <person name="Smits T.H."/>
            <person name="Palmer M."/>
            <person name="Venter S.N."/>
            <person name="Duffy B."/>
            <person name="Steenkamp E.T."/>
            <person name="Chan W.Y."/>
            <person name="Coutinho T.A."/>
            <person name="Coetzee M.P."/>
            <person name="De Maayer P."/>
        </authorList>
    </citation>
    <scope>NUCLEOTIDE SEQUENCE [LARGE SCALE GENOMIC DNA]</scope>
    <source>
        <strain evidence="4">LMG 23360</strain>
    </source>
</reference>
<dbReference type="GO" id="GO:0004493">
    <property type="term" value="F:methylmalonyl-CoA epimerase activity"/>
    <property type="evidence" value="ECO:0007669"/>
    <property type="project" value="TreeGrafter"/>
</dbReference>
<protein>
    <submittedName>
        <fullName evidence="4">Glyoxalase</fullName>
    </submittedName>
</protein>
<dbReference type="PROSITE" id="PS51819">
    <property type="entry name" value="VOC"/>
    <property type="match status" value="1"/>
</dbReference>
<gene>
    <name evidence="4" type="ORF">HA49_14500</name>
</gene>
<feature type="signal peptide" evidence="2">
    <location>
        <begin position="1"/>
        <end position="28"/>
    </location>
</feature>
<keyword evidence="2" id="KW-0732">Signal</keyword>
<keyword evidence="5" id="KW-1185">Reference proteome</keyword>
<comment type="caution">
    <text evidence="4">The sequence shown here is derived from an EMBL/GenBank/DDBJ whole genome shotgun (WGS) entry which is preliminary data.</text>
</comment>
<dbReference type="STRING" id="642227.HA49_14500"/>
<dbReference type="InterPro" id="IPR004360">
    <property type="entry name" value="Glyas_Fos-R_dOase_dom"/>
</dbReference>
<evidence type="ECO:0000256" key="1">
    <source>
        <dbReference type="ARBA" id="ARBA00022723"/>
    </source>
</evidence>
<dbReference type="SUPFAM" id="SSF54593">
    <property type="entry name" value="Glyoxalase/Bleomycin resistance protein/Dihydroxybiphenyl dioxygenase"/>
    <property type="match status" value="1"/>
</dbReference>
<dbReference type="GO" id="GO:0046872">
    <property type="term" value="F:metal ion binding"/>
    <property type="evidence" value="ECO:0007669"/>
    <property type="project" value="UniProtKB-KW"/>
</dbReference>
<feature type="domain" description="VOC" evidence="3">
    <location>
        <begin position="39"/>
        <end position="179"/>
    </location>
</feature>
<dbReference type="RefSeq" id="WP_038021183.1">
    <property type="nucleotide sequence ID" value="NZ_JPKR02000003.1"/>
</dbReference>
<sequence length="184" mass="19878">MSHQKITSLLFASSLVLGAASFSVPAISAAQTPLVTVAGLDHVGINVPDLNQAISFFRTTFGATLESNIAPGAIPAAWKTAYNWHQSSELKHFAMVRLPNGTGVELFQYSGKQIDHHRPHQDDDAETHIALKTSDVMAGYQALKKAGLKILSEPVTNADGTQWFYFLTPWGSQIELTGKEKTAG</sequence>
<dbReference type="Proteomes" id="UP000029577">
    <property type="component" value="Unassembled WGS sequence"/>
</dbReference>
<dbReference type="eggNOG" id="COG0346">
    <property type="taxonomic scope" value="Bacteria"/>
</dbReference>
<accession>A0A095VBC3</accession>
<dbReference type="PANTHER" id="PTHR43048:SF6">
    <property type="entry name" value="BLR8189 PROTEIN"/>
    <property type="match status" value="1"/>
</dbReference>
<evidence type="ECO:0000256" key="2">
    <source>
        <dbReference type="SAM" id="SignalP"/>
    </source>
</evidence>
<dbReference type="PANTHER" id="PTHR43048">
    <property type="entry name" value="METHYLMALONYL-COA EPIMERASE"/>
    <property type="match status" value="1"/>
</dbReference>
<dbReference type="InterPro" id="IPR037523">
    <property type="entry name" value="VOC_core"/>
</dbReference>
<evidence type="ECO:0000259" key="3">
    <source>
        <dbReference type="PROSITE" id="PS51819"/>
    </source>
</evidence>
<feature type="chain" id="PRO_5001919269" evidence="2">
    <location>
        <begin position="29"/>
        <end position="184"/>
    </location>
</feature>
<evidence type="ECO:0000313" key="5">
    <source>
        <dbReference type="Proteomes" id="UP000029577"/>
    </source>
</evidence>
<dbReference type="InterPro" id="IPR051785">
    <property type="entry name" value="MMCE/EMCE_epimerase"/>
</dbReference>